<proteinExistence type="inferred from homology"/>
<organism evidence="3 4">
    <name type="scientific">Nitrosomonas oligotropha</name>
    <dbReference type="NCBI Taxonomy" id="42354"/>
    <lineage>
        <taxon>Bacteria</taxon>
        <taxon>Pseudomonadati</taxon>
        <taxon>Pseudomonadota</taxon>
        <taxon>Betaproteobacteria</taxon>
        <taxon>Nitrosomonadales</taxon>
        <taxon>Nitrosomonadaceae</taxon>
        <taxon>Nitrosomonas</taxon>
    </lineage>
</organism>
<feature type="domain" description="NAD-dependent epimerase/dehydratase" evidence="2">
    <location>
        <begin position="4"/>
        <end position="228"/>
    </location>
</feature>
<dbReference type="Gene3D" id="3.40.50.720">
    <property type="entry name" value="NAD(P)-binding Rossmann-like Domain"/>
    <property type="match status" value="1"/>
</dbReference>
<evidence type="ECO:0000313" key="3">
    <source>
        <dbReference type="EMBL" id="PTQ78098.1"/>
    </source>
</evidence>
<dbReference type="InterPro" id="IPR051225">
    <property type="entry name" value="NAD(P)_epim/dehydratase"/>
</dbReference>
<dbReference type="EMBL" id="QAOI01000004">
    <property type="protein sequence ID" value="PTQ78098.1"/>
    <property type="molecule type" value="Genomic_DNA"/>
</dbReference>
<accession>A0A2T5I2V3</accession>
<dbReference type="Pfam" id="PF01370">
    <property type="entry name" value="Epimerase"/>
    <property type="match status" value="1"/>
</dbReference>
<comment type="similarity">
    <text evidence="1">Belongs to the NAD(P)-dependent epimerase/dehydratase family.</text>
</comment>
<dbReference type="PANTHER" id="PTHR42687:SF1">
    <property type="entry name" value="L-THREONINE 3-DEHYDROGENASE, MITOCHONDRIAL"/>
    <property type="match status" value="1"/>
</dbReference>
<dbReference type="GO" id="GO:0006567">
    <property type="term" value="P:L-threonine catabolic process"/>
    <property type="evidence" value="ECO:0007669"/>
    <property type="project" value="TreeGrafter"/>
</dbReference>
<dbReference type="RefSeq" id="WP_107802438.1">
    <property type="nucleotide sequence ID" value="NZ_QAOI01000004.1"/>
</dbReference>
<evidence type="ECO:0000259" key="2">
    <source>
        <dbReference type="Pfam" id="PF01370"/>
    </source>
</evidence>
<dbReference type="PANTHER" id="PTHR42687">
    <property type="entry name" value="L-THREONINE 3-DEHYDROGENASE"/>
    <property type="match status" value="1"/>
</dbReference>
<comment type="caution">
    <text evidence="3">The sequence shown here is derived from an EMBL/GenBank/DDBJ whole genome shotgun (WGS) entry which is preliminary data.</text>
</comment>
<dbReference type="SUPFAM" id="SSF51735">
    <property type="entry name" value="NAD(P)-binding Rossmann-fold domains"/>
    <property type="match status" value="1"/>
</dbReference>
<evidence type="ECO:0000313" key="4">
    <source>
        <dbReference type="Proteomes" id="UP000244128"/>
    </source>
</evidence>
<dbReference type="GO" id="GO:0008743">
    <property type="term" value="F:L-threonine 3-dehydrogenase activity"/>
    <property type="evidence" value="ECO:0007669"/>
    <property type="project" value="TreeGrafter"/>
</dbReference>
<evidence type="ECO:0000256" key="1">
    <source>
        <dbReference type="ARBA" id="ARBA00007637"/>
    </source>
</evidence>
<reference evidence="3 4" key="1">
    <citation type="submission" date="2018-04" db="EMBL/GenBank/DDBJ databases">
        <title>Active sludge and wastewater microbial communities from Klosterneuburg, Austria.</title>
        <authorList>
            <person name="Wagner M."/>
        </authorList>
    </citation>
    <scope>NUCLEOTIDE SEQUENCE [LARGE SCALE GENOMIC DNA]</scope>
    <source>
        <strain evidence="3 4">Nm49</strain>
    </source>
</reference>
<dbReference type="InterPro" id="IPR001509">
    <property type="entry name" value="Epimerase_deHydtase"/>
</dbReference>
<sequence length="318" mass="34835">MPKILVTGATGQIGTELTLALRERYGVESVVAAGYRREPSGGLTQAGPYCSLDVRDAAALDEVIAGQGITVIYHLAAMLSAVAEDQPLQAWDINMNGLLNVLESARQYRCRVFFPSSIAAFGPGTPPYNTPQDTVQHPSTIYGITKVTGELLCDYYHRRYGVDARGLRYPGLISNQVLPGGGTTDYAVDIFYAAVKQRHYDCFLRADTQLDMMYMPDAIAAAMLLMETDPGKLMHRNGFNVTAMSFTPAQLAAEIQKHLPGFTIGYTVDPLRQAIADSWPRHMDDSAARAEWGWQPSFDLPGMVADMLVHINAKLRNG</sequence>
<protein>
    <submittedName>
        <fullName evidence="3">Nucleoside-diphosphate-sugar epimerase</fullName>
    </submittedName>
</protein>
<dbReference type="AlphaFoldDB" id="A0A2T5I2V3"/>
<gene>
    <name evidence="3" type="ORF">C8R26_10479</name>
</gene>
<dbReference type="InterPro" id="IPR036291">
    <property type="entry name" value="NAD(P)-bd_dom_sf"/>
</dbReference>
<dbReference type="FunFam" id="3.40.50.720:FF:000077">
    <property type="entry name" value="L-threonine 3-dehydrogenase, mitochondrial"/>
    <property type="match status" value="1"/>
</dbReference>
<dbReference type="Proteomes" id="UP000244128">
    <property type="component" value="Unassembled WGS sequence"/>
</dbReference>
<name>A0A2T5I2V3_9PROT</name>